<sequence length="965" mass="108656">MEDAPSGSLEELEHGQTREPRARTETVETHDAEDIPVDVRRLLDIATADAGISASKHSDILWEEDSEAMMEISGTVGSDDWGGKPKKRRKVRRKKTELTDEQAEIVGQANLAYSDGRHLEAVGLLHKVIQGAPNAYQAWATLAILHDELGDADRALRTLMMAAHLAPKDGVLWNRLGDRSRKAGHNEQALYCFSHAIRVDPTDLDSLWDRAAIFHERGMYQKAINDYMAILKIIPWNMPAVKELCKLYLSLHDTKRAIALFEGAMKADAEDPLPPSGIGSDGDNASEQSEDEGMDDAEIVTDIHGRPVGKNSRPVVPNTRVGYEELNMLSELHMDVGAYASAVAAIKRGCRRILHSADHVPETRDEVHEDDTDFIEDEGGQPIPLDLQIKLGICRLYLDDPITAQAHFQPLYAMPVTEYGDLYLDVADAYMKRNMYPNALAVLDVIKRDPELDAPMLWKKMGVCHSRLGNLMVAAHWFETVLQALPGDRGTRFELATVCDELGDDERYNELVSEMEAAQNRGDEEDDELPHAFGADISGMPFGVPSRDNQTELPLRKKLPSFIREEEIDPNTLRDKTTIEAAEAQKRKQTLAFHAQVMELYPRIHEKINRAEFLRTARKLLARFQNTRAFYPHDRAKLFTGVRTSRRRSQTASVAPDTDADEYRDLVEPRMDRPPDTVEFQGLKFAQWYDVFVKYAYVSVMDGKEEEAQDALKSAFDANVFFHDETMKIRLRLHMISVAIYAGNAVRVTELCRWFCAFKPFVNDVYRLYCAMQAGGSEAVSCFAMASSLKYFNRQMKLMEKSAKANPSSPDFRNPLLLTVYGHILQAGRSYHSASSLYVKALSICPDDPLINFSLGLAHIQRGMQRKSDNRHMHMMQGFTCVLRYYELRERSTEATYNVGRAFHHVGLNHLAVPYYEQVLAASAPGASEASQDLRGEAAYNLSLIYVTNGSPGLAQNLLRKYCTF</sequence>
<dbReference type="PANTHER" id="PTHR23082">
    <property type="entry name" value="TRANSCRIPTION INITIATION FACTOR IIIC TFIIIC , POLYPEPTIDE 3-RELATED"/>
    <property type="match status" value="1"/>
</dbReference>
<feature type="repeat" description="TPR" evidence="1">
    <location>
        <begin position="170"/>
        <end position="203"/>
    </location>
</feature>
<organism evidence="3 4">
    <name type="scientific">Geranomyces variabilis</name>
    <dbReference type="NCBI Taxonomy" id="109894"/>
    <lineage>
        <taxon>Eukaryota</taxon>
        <taxon>Fungi</taxon>
        <taxon>Fungi incertae sedis</taxon>
        <taxon>Chytridiomycota</taxon>
        <taxon>Chytridiomycota incertae sedis</taxon>
        <taxon>Chytridiomycetes</taxon>
        <taxon>Spizellomycetales</taxon>
        <taxon>Powellomycetaceae</taxon>
        <taxon>Geranomyces</taxon>
    </lineage>
</organism>
<feature type="compositionally biased region" description="Basic and acidic residues" evidence="2">
    <location>
        <begin position="11"/>
        <end position="30"/>
    </location>
</feature>
<dbReference type="InterPro" id="IPR019734">
    <property type="entry name" value="TPR_rpt"/>
</dbReference>
<keyword evidence="4" id="KW-1185">Reference proteome</keyword>
<dbReference type="Gene3D" id="1.25.40.10">
    <property type="entry name" value="Tetratricopeptide repeat domain"/>
    <property type="match status" value="3"/>
</dbReference>
<dbReference type="GO" id="GO:0006383">
    <property type="term" value="P:transcription by RNA polymerase III"/>
    <property type="evidence" value="ECO:0007669"/>
    <property type="project" value="InterPro"/>
</dbReference>
<dbReference type="PANTHER" id="PTHR23082:SF0">
    <property type="entry name" value="GENERAL TRANSCRIPTION FACTOR 3C POLYPEPTIDE 3"/>
    <property type="match status" value="1"/>
</dbReference>
<dbReference type="Proteomes" id="UP001212152">
    <property type="component" value="Unassembled WGS sequence"/>
</dbReference>
<dbReference type="EMBL" id="JADGJQ010000132">
    <property type="protein sequence ID" value="KAJ3167785.1"/>
    <property type="molecule type" value="Genomic_DNA"/>
</dbReference>
<evidence type="ECO:0000256" key="2">
    <source>
        <dbReference type="SAM" id="MobiDB-lite"/>
    </source>
</evidence>
<feature type="region of interest" description="Disordered" evidence="2">
    <location>
        <begin position="1"/>
        <end position="30"/>
    </location>
</feature>
<accession>A0AAD5TCC5</accession>
<dbReference type="Pfam" id="PF14559">
    <property type="entry name" value="TPR_19"/>
    <property type="match status" value="1"/>
</dbReference>
<feature type="region of interest" description="Disordered" evidence="2">
    <location>
        <begin position="270"/>
        <end position="293"/>
    </location>
</feature>
<dbReference type="SMART" id="SM00028">
    <property type="entry name" value="TPR"/>
    <property type="match status" value="7"/>
</dbReference>
<feature type="region of interest" description="Disordered" evidence="2">
    <location>
        <begin position="74"/>
        <end position="93"/>
    </location>
</feature>
<dbReference type="InterPro" id="IPR039340">
    <property type="entry name" value="Tfc4/TFIIIC-102/Sfc4"/>
</dbReference>
<dbReference type="InterPro" id="IPR011990">
    <property type="entry name" value="TPR-like_helical_dom_sf"/>
</dbReference>
<proteinExistence type="predicted"/>
<protein>
    <submittedName>
        <fullName evidence="3">Transcription factor TFIIIC subunit tfc4</fullName>
    </submittedName>
</protein>
<dbReference type="GO" id="GO:0000127">
    <property type="term" value="C:transcription factor TFIIIC complex"/>
    <property type="evidence" value="ECO:0007669"/>
    <property type="project" value="TreeGrafter"/>
</dbReference>
<reference evidence="3" key="1">
    <citation type="submission" date="2020-05" db="EMBL/GenBank/DDBJ databases">
        <title>Phylogenomic resolution of chytrid fungi.</title>
        <authorList>
            <person name="Stajich J.E."/>
            <person name="Amses K."/>
            <person name="Simmons R."/>
            <person name="Seto K."/>
            <person name="Myers J."/>
            <person name="Bonds A."/>
            <person name="Quandt C.A."/>
            <person name="Barry K."/>
            <person name="Liu P."/>
            <person name="Grigoriev I."/>
            <person name="Longcore J.E."/>
            <person name="James T.Y."/>
        </authorList>
    </citation>
    <scope>NUCLEOTIDE SEQUENCE</scope>
    <source>
        <strain evidence="3">JEL0379</strain>
    </source>
</reference>
<dbReference type="SUPFAM" id="SSF48452">
    <property type="entry name" value="TPR-like"/>
    <property type="match status" value="3"/>
</dbReference>
<evidence type="ECO:0000313" key="4">
    <source>
        <dbReference type="Proteomes" id="UP001212152"/>
    </source>
</evidence>
<feature type="compositionally biased region" description="Basic residues" evidence="2">
    <location>
        <begin position="84"/>
        <end position="93"/>
    </location>
</feature>
<evidence type="ECO:0000256" key="1">
    <source>
        <dbReference type="PROSITE-ProRule" id="PRU00339"/>
    </source>
</evidence>
<evidence type="ECO:0000313" key="3">
    <source>
        <dbReference type="EMBL" id="KAJ3167785.1"/>
    </source>
</evidence>
<comment type="caution">
    <text evidence="3">The sequence shown here is derived from an EMBL/GenBank/DDBJ whole genome shotgun (WGS) entry which is preliminary data.</text>
</comment>
<dbReference type="PROSITE" id="PS50005">
    <property type="entry name" value="TPR"/>
    <property type="match status" value="2"/>
</dbReference>
<name>A0AAD5TCC5_9FUNG</name>
<dbReference type="AlphaFoldDB" id="A0AAD5TCC5"/>
<feature type="repeat" description="TPR" evidence="1">
    <location>
        <begin position="136"/>
        <end position="169"/>
    </location>
</feature>
<keyword evidence="1" id="KW-0802">TPR repeat</keyword>
<gene>
    <name evidence="3" type="primary">TFC4</name>
    <name evidence="3" type="ORF">HDU87_001448</name>
</gene>